<dbReference type="Pfam" id="PF13456">
    <property type="entry name" value="RVT_3"/>
    <property type="match status" value="1"/>
</dbReference>
<dbReference type="GO" id="GO:0004523">
    <property type="term" value="F:RNA-DNA hybrid ribonuclease activity"/>
    <property type="evidence" value="ECO:0007669"/>
    <property type="project" value="InterPro"/>
</dbReference>
<dbReference type="GO" id="GO:0003676">
    <property type="term" value="F:nucleic acid binding"/>
    <property type="evidence" value="ECO:0007669"/>
    <property type="project" value="InterPro"/>
</dbReference>
<evidence type="ECO:0000313" key="4">
    <source>
        <dbReference type="EMBL" id="KAK1683369.1"/>
    </source>
</evidence>
<dbReference type="PANTHER" id="PTHR47723">
    <property type="entry name" value="OS05G0353850 PROTEIN"/>
    <property type="match status" value="1"/>
</dbReference>
<organism evidence="4 5">
    <name type="scientific">Lolium multiflorum</name>
    <name type="common">Italian ryegrass</name>
    <name type="synonym">Lolium perenne subsp. multiflorum</name>
    <dbReference type="NCBI Taxonomy" id="4521"/>
    <lineage>
        <taxon>Eukaryota</taxon>
        <taxon>Viridiplantae</taxon>
        <taxon>Streptophyta</taxon>
        <taxon>Embryophyta</taxon>
        <taxon>Tracheophyta</taxon>
        <taxon>Spermatophyta</taxon>
        <taxon>Magnoliopsida</taxon>
        <taxon>Liliopsida</taxon>
        <taxon>Poales</taxon>
        <taxon>Poaceae</taxon>
        <taxon>BOP clade</taxon>
        <taxon>Pooideae</taxon>
        <taxon>Poodae</taxon>
        <taxon>Poeae</taxon>
        <taxon>Poeae Chloroplast Group 2 (Poeae type)</taxon>
        <taxon>Loliodinae</taxon>
        <taxon>Loliinae</taxon>
        <taxon>Lolium</taxon>
    </lineage>
</organism>
<dbReference type="CDD" id="cd06222">
    <property type="entry name" value="RNase_H_like"/>
    <property type="match status" value="1"/>
</dbReference>
<dbReference type="Pfam" id="PF13966">
    <property type="entry name" value="zf-RVT"/>
    <property type="match status" value="1"/>
</dbReference>
<proteinExistence type="predicted"/>
<dbReference type="Gene3D" id="3.30.420.10">
    <property type="entry name" value="Ribonuclease H-like superfamily/Ribonuclease H"/>
    <property type="match status" value="1"/>
</dbReference>
<dbReference type="InterPro" id="IPR036397">
    <property type="entry name" value="RNaseH_sf"/>
</dbReference>
<dbReference type="InterPro" id="IPR053151">
    <property type="entry name" value="RNase_H-like"/>
</dbReference>
<dbReference type="InterPro" id="IPR002156">
    <property type="entry name" value="RNaseH_domain"/>
</dbReference>
<dbReference type="AlphaFoldDB" id="A0AAD8TKI9"/>
<evidence type="ECO:0000259" key="3">
    <source>
        <dbReference type="Pfam" id="PF13966"/>
    </source>
</evidence>
<feature type="domain" description="Reverse transcriptase zinc-binding" evidence="3">
    <location>
        <begin position="2"/>
        <end position="100"/>
    </location>
</feature>
<evidence type="ECO:0008006" key="6">
    <source>
        <dbReference type="Google" id="ProtNLM"/>
    </source>
</evidence>
<feature type="domain" description="RNase H type-1" evidence="2">
    <location>
        <begin position="227"/>
        <end position="345"/>
    </location>
</feature>
<dbReference type="InterPro" id="IPR044730">
    <property type="entry name" value="RNase_H-like_dom_plant"/>
</dbReference>
<protein>
    <recommendedName>
        <fullName evidence="6">Reverse transcriptase zinc-binding domain-containing protein</fullName>
    </recommendedName>
</protein>
<evidence type="ECO:0000256" key="1">
    <source>
        <dbReference type="SAM" id="MobiDB-lite"/>
    </source>
</evidence>
<dbReference type="SUPFAM" id="SSF53098">
    <property type="entry name" value="Ribonuclease H-like"/>
    <property type="match status" value="1"/>
</dbReference>
<evidence type="ECO:0000259" key="2">
    <source>
        <dbReference type="Pfam" id="PF13456"/>
    </source>
</evidence>
<feature type="compositionally biased region" description="Low complexity" evidence="1">
    <location>
        <begin position="482"/>
        <end position="494"/>
    </location>
</feature>
<feature type="region of interest" description="Disordered" evidence="1">
    <location>
        <begin position="464"/>
        <end position="520"/>
    </location>
</feature>
<dbReference type="PANTHER" id="PTHR47723:SF24">
    <property type="entry name" value="RNASE H TYPE-1 DOMAIN-CONTAINING PROTEIN"/>
    <property type="match status" value="1"/>
</dbReference>
<comment type="caution">
    <text evidence="4">The sequence shown here is derived from an EMBL/GenBank/DDBJ whole genome shotgun (WGS) entry which is preliminary data.</text>
</comment>
<feature type="compositionally biased region" description="Pro residues" evidence="1">
    <location>
        <begin position="505"/>
        <end position="517"/>
    </location>
</feature>
<keyword evidence="5" id="KW-1185">Reference proteome</keyword>
<dbReference type="EMBL" id="JAUUTY010000002">
    <property type="protein sequence ID" value="KAK1683369.1"/>
    <property type="molecule type" value="Genomic_DNA"/>
</dbReference>
<name>A0AAD8TKI9_LOLMU</name>
<dbReference type="InterPro" id="IPR012337">
    <property type="entry name" value="RNaseH-like_sf"/>
</dbReference>
<gene>
    <name evidence="4" type="ORF">QYE76_044217</name>
</gene>
<sequence>MFTVKSAYRVGLDQQMQEHSYGATSTRPDGARPEWKIIWNCQVPPKVKILAWKVCCNALATQANMARRGMATSRTCQICGREDEDTYHAFMRCPHARDLWCAMKEVWDMPPNTKLRHTGRESLLHLLTASPVNHRATTLMTLWRIWHDHNEITHDKPLPSIEGSRRFLVSYLNSLLLIKQHPDGDVEKGKMVIDGNLGFQKKKEHRTGRGQYVKKWMKPGQGLAKLNTDGAFKPGEEAGLGMVLRDNEGEVIFSACQEVAFCTDATEVELMAIEEGLKLSLQWTGLPFVVETYCAEAIKLIKEGTPNMSPYAFRIRSIRDLLKERDTTVVKISRVINQASHGLAKLGRIQHRTEFWLRGHPAEVAQAMELDRNPGSGAAAVAVLHAREEAFDAVAAPCGIVDPGAAPCGRVSSATAASPGHDATGVAAAVPHGRGAAHGMAAAEMAVQQDTAATVVDTSAGSSTSATVVQQHAFSERGRVGSTSRSSPASPRSSMLVPSSVEMPPARPQPTRPPPAHQPMIRRSGRHALAEDGAGATDEDMMQKAMRRKAAMNLDTSDHGAPSINFNQFLEKEKLKGNGSNFTDWSRHVRIFLTGVSMQFVLEAPLGPPPPPAVSEDIKNVYETRVTRNWNKRSLARDEVTMRVGNGSKVDVIAVGTLPYIYLRD</sequence>
<dbReference type="Proteomes" id="UP001231189">
    <property type="component" value="Unassembled WGS sequence"/>
</dbReference>
<dbReference type="InterPro" id="IPR026960">
    <property type="entry name" value="RVT-Znf"/>
</dbReference>
<reference evidence="4" key="1">
    <citation type="submission" date="2023-07" db="EMBL/GenBank/DDBJ databases">
        <title>A chromosome-level genome assembly of Lolium multiflorum.</title>
        <authorList>
            <person name="Chen Y."/>
            <person name="Copetti D."/>
            <person name="Kolliker R."/>
            <person name="Studer B."/>
        </authorList>
    </citation>
    <scope>NUCLEOTIDE SEQUENCE</scope>
    <source>
        <strain evidence="4">02402/16</strain>
        <tissue evidence="4">Leaf</tissue>
    </source>
</reference>
<accession>A0AAD8TKI9</accession>
<evidence type="ECO:0000313" key="5">
    <source>
        <dbReference type="Proteomes" id="UP001231189"/>
    </source>
</evidence>